<dbReference type="EMBL" id="JAWHQM010000084">
    <property type="protein sequence ID" value="KAK5636924.1"/>
    <property type="molecule type" value="Genomic_DNA"/>
</dbReference>
<name>A0AAN7UYA5_9PEZI</name>
<accession>A0AAN7UYA5</accession>
<comment type="caution">
    <text evidence="1">The sequence shown here is derived from an EMBL/GenBank/DDBJ whole genome shotgun (WGS) entry which is preliminary data.</text>
</comment>
<organism evidence="1 2">
    <name type="scientific">Xylaria bambusicola</name>
    <dbReference type="NCBI Taxonomy" id="326684"/>
    <lineage>
        <taxon>Eukaryota</taxon>
        <taxon>Fungi</taxon>
        <taxon>Dikarya</taxon>
        <taxon>Ascomycota</taxon>
        <taxon>Pezizomycotina</taxon>
        <taxon>Sordariomycetes</taxon>
        <taxon>Xylariomycetidae</taxon>
        <taxon>Xylariales</taxon>
        <taxon>Xylariaceae</taxon>
        <taxon>Xylaria</taxon>
    </lineage>
</organism>
<keyword evidence="2" id="KW-1185">Reference proteome</keyword>
<evidence type="ECO:0000313" key="2">
    <source>
        <dbReference type="Proteomes" id="UP001305414"/>
    </source>
</evidence>
<dbReference type="Proteomes" id="UP001305414">
    <property type="component" value="Unassembled WGS sequence"/>
</dbReference>
<reference evidence="1 2" key="1">
    <citation type="submission" date="2023-10" db="EMBL/GenBank/DDBJ databases">
        <title>Draft genome sequence of Xylaria bambusicola isolate GMP-LS, the root and basal stem rot pathogen of sugarcane in Indonesia.</title>
        <authorList>
            <person name="Selvaraj P."/>
            <person name="Muralishankar V."/>
            <person name="Muruganantham S."/>
            <person name="Sp S."/>
            <person name="Haryani S."/>
            <person name="Lau K.J.X."/>
            <person name="Naqvi N.I."/>
        </authorList>
    </citation>
    <scope>NUCLEOTIDE SEQUENCE [LARGE SCALE GENOMIC DNA]</scope>
    <source>
        <strain evidence="1">GMP-LS</strain>
    </source>
</reference>
<sequence length="121" mass="13245">MSTVDQTISTLRAIDARSFTSDDRLLLLDELRSTLRRVQTPWDVAWDQAWVHGNTMAATKTLIDAGVFTKWVEAGSKPMTVSRFAELTSADPLLLSKSNDSLAFSTSPIGSLVTMAQVILS</sequence>
<protein>
    <submittedName>
        <fullName evidence="1">Uncharacterized protein</fullName>
    </submittedName>
</protein>
<proteinExistence type="predicted"/>
<evidence type="ECO:0000313" key="1">
    <source>
        <dbReference type="EMBL" id="KAK5636924.1"/>
    </source>
</evidence>
<gene>
    <name evidence="1" type="ORF">RRF57_012636</name>
</gene>
<dbReference type="AlphaFoldDB" id="A0AAN7UYA5"/>